<organism evidence="1 2">
    <name type="scientific">Pantoea coffeiphila</name>
    <dbReference type="NCBI Taxonomy" id="1465635"/>
    <lineage>
        <taxon>Bacteria</taxon>
        <taxon>Pseudomonadati</taxon>
        <taxon>Pseudomonadota</taxon>
        <taxon>Gammaproteobacteria</taxon>
        <taxon>Enterobacterales</taxon>
        <taxon>Erwiniaceae</taxon>
        <taxon>Pantoea</taxon>
    </lineage>
</organism>
<dbReference type="EMBL" id="PDET01000014">
    <property type="protein sequence ID" value="PRD13990.1"/>
    <property type="molecule type" value="Genomic_DNA"/>
</dbReference>
<dbReference type="Proteomes" id="UP000239181">
    <property type="component" value="Unassembled WGS sequence"/>
</dbReference>
<accession>A0A2S9I868</accession>
<evidence type="ECO:0000313" key="1">
    <source>
        <dbReference type="EMBL" id="PRD13990.1"/>
    </source>
</evidence>
<keyword evidence="2" id="KW-1185">Reference proteome</keyword>
<sequence length="107" mass="11724">MTNKEIASTILEQLGGGRFIAMTGAKQFVAIDSGLQFKLPQKPHYTRDGINTIIIKLAASDTYEFSALKAITRKGVSSMKSLFQCSGLYFDQLQSTFTEATGLDTHL</sequence>
<dbReference type="RefSeq" id="WP_105594209.1">
    <property type="nucleotide sequence ID" value="NZ_PDET01000014.1"/>
</dbReference>
<protein>
    <submittedName>
        <fullName evidence="1">Uncharacterized protein</fullName>
    </submittedName>
</protein>
<comment type="caution">
    <text evidence="1">The sequence shown here is derived from an EMBL/GenBank/DDBJ whole genome shotgun (WGS) entry which is preliminary data.</text>
</comment>
<gene>
    <name evidence="1" type="ORF">CQW29_18465</name>
</gene>
<dbReference type="OrthoDB" id="9814185at2"/>
<evidence type="ECO:0000313" key="2">
    <source>
        <dbReference type="Proteomes" id="UP000239181"/>
    </source>
</evidence>
<dbReference type="AlphaFoldDB" id="A0A2S9I868"/>
<reference evidence="1 2" key="1">
    <citation type="submission" date="2017-10" db="EMBL/GenBank/DDBJ databases">
        <title>Draft genome of two endophytic bacteria isolated from 'guarana' Paullinia cupana (Mart.) Ducke.</title>
        <authorList>
            <person name="Siqueira K.A."/>
            <person name="Liotti R.G."/>
            <person name="Mendes T.A."/>
            <person name="Soares M.A."/>
        </authorList>
    </citation>
    <scope>NUCLEOTIDE SEQUENCE [LARGE SCALE GENOMIC DNA]</scope>
    <source>
        <strain evidence="1 2">342</strain>
    </source>
</reference>
<proteinExistence type="predicted"/>
<name>A0A2S9I868_9GAMM</name>